<dbReference type="InterPro" id="IPR003838">
    <property type="entry name" value="ABC3_permease_C"/>
</dbReference>
<feature type="transmembrane region" description="Helical" evidence="6">
    <location>
        <begin position="228"/>
        <end position="248"/>
    </location>
</feature>
<feature type="transmembrane region" description="Helical" evidence="6">
    <location>
        <begin position="147"/>
        <end position="168"/>
    </location>
</feature>
<keyword evidence="6" id="KW-0813">Transport</keyword>
<organism evidence="8 9">
    <name type="scientific">Marinicrinis lubricantis</name>
    <dbReference type="NCBI Taxonomy" id="2086470"/>
    <lineage>
        <taxon>Bacteria</taxon>
        <taxon>Bacillati</taxon>
        <taxon>Bacillota</taxon>
        <taxon>Bacilli</taxon>
        <taxon>Bacillales</taxon>
        <taxon>Paenibacillaceae</taxon>
    </lineage>
</organism>
<evidence type="ECO:0000256" key="5">
    <source>
        <dbReference type="ARBA" id="ARBA00023136"/>
    </source>
</evidence>
<feature type="transmembrane region" description="Helical" evidence="6">
    <location>
        <begin position="286"/>
        <end position="309"/>
    </location>
</feature>
<feature type="transmembrane region" description="Helical" evidence="6">
    <location>
        <begin position="198"/>
        <end position="216"/>
    </location>
</feature>
<evidence type="ECO:0000313" key="8">
    <source>
        <dbReference type="EMBL" id="MFC5988954.1"/>
    </source>
</evidence>
<keyword evidence="2 6" id="KW-1003">Cell membrane</keyword>
<keyword evidence="9" id="KW-1185">Reference proteome</keyword>
<dbReference type="PIRSF" id="PIRSF018968">
    <property type="entry name" value="ABC_permease_BceB"/>
    <property type="match status" value="1"/>
</dbReference>
<feature type="transmembrane region" description="Helical" evidence="6">
    <location>
        <begin position="20"/>
        <end position="40"/>
    </location>
</feature>
<dbReference type="PANTHER" id="PTHR46795:SF3">
    <property type="entry name" value="ABC TRANSPORTER PERMEASE"/>
    <property type="match status" value="1"/>
</dbReference>
<proteinExistence type="inferred from homology"/>
<dbReference type="RefSeq" id="WP_379896485.1">
    <property type="nucleotide sequence ID" value="NZ_CBCSCT010000005.1"/>
</dbReference>
<feature type="transmembrane region" description="Helical" evidence="6">
    <location>
        <begin position="587"/>
        <end position="611"/>
    </location>
</feature>
<evidence type="ECO:0000256" key="2">
    <source>
        <dbReference type="ARBA" id="ARBA00022475"/>
    </source>
</evidence>
<evidence type="ECO:0000256" key="4">
    <source>
        <dbReference type="ARBA" id="ARBA00022989"/>
    </source>
</evidence>
<feature type="domain" description="ABC3 transporter permease C-terminal" evidence="7">
    <location>
        <begin position="60"/>
        <end position="178"/>
    </location>
</feature>
<feature type="transmembrane region" description="Helical" evidence="6">
    <location>
        <begin position="531"/>
        <end position="553"/>
    </location>
</feature>
<comment type="similarity">
    <text evidence="6">Belongs to the ABC-4 integral membrane protein family.</text>
</comment>
<sequence length="655" mass="74498">MNLFEWTKRNVIRNFRLYTIYLIAMILGVIIHFTFSSLMFNQDILDALSNRENFQAGVLIASIAVFLFIIFFILYANSFFMRKRKKEFGMYLLLGLSEKQVTLMVLYETLMLGAVSLVTGILLGGLLSKLFGMLLMKLMQYDQTISLSFPLGAIGTTVLLFLVLAVIITCQSGVMVRRVQLVELFHAKEKMEKPFKPSTWSAWFAVILLGMAVFLISRGRGTVFWDDYAVVSMIAVTIGIIGGTYLFFRQFVGWLLQFIGRRPAYYEGNTVLWTSSLRFQVRSNTLNLTFISLFGALIILFFSFVAINYKVQFDAVGKNVPNHIAFESLGSEINEQIDEMIKSSNHPIQYHETIEAAWTQPATDMSAAFDHPEYFTEDVLLVPQQTYNALISLRGDDQEKVELEGNEAVSLSQGTDLSKKYALSEQFDFKVNAGETTLRLTEMKDFALLGWSTDPEKSMQKKPAVLVVADPLYESVRSRAQITNFEIYQIEGAKHAEALSREVHAVLMRKSGAYYSSFADVYSKQIESSSLMLFAGGFLALIALFALASVIYFKQLREATEEQRQFTILRKLGIHQRQLKSVICKKLLFVFAPPLLLGILHSGLIIKYYILDTLQDFPEMVQLLWGTIAIYFVVYLLFYLSSANLYYKIAHQNSE</sequence>
<evidence type="ECO:0000259" key="7">
    <source>
        <dbReference type="Pfam" id="PF02687"/>
    </source>
</evidence>
<dbReference type="Proteomes" id="UP001596250">
    <property type="component" value="Unassembled WGS sequence"/>
</dbReference>
<feature type="transmembrane region" description="Helical" evidence="6">
    <location>
        <begin position="623"/>
        <end position="647"/>
    </location>
</feature>
<gene>
    <name evidence="8" type="ORF">ACFPXP_21330</name>
</gene>
<feature type="transmembrane region" description="Helical" evidence="6">
    <location>
        <begin position="60"/>
        <end position="80"/>
    </location>
</feature>
<dbReference type="InterPro" id="IPR052536">
    <property type="entry name" value="ABC-4_Integral_Memb_Prot"/>
</dbReference>
<keyword evidence="3 6" id="KW-0812">Transmembrane</keyword>
<name>A0ABW1IV26_9BACL</name>
<evidence type="ECO:0000256" key="3">
    <source>
        <dbReference type="ARBA" id="ARBA00022692"/>
    </source>
</evidence>
<keyword evidence="4 6" id="KW-1133">Transmembrane helix</keyword>
<comment type="subcellular location">
    <subcellularLocation>
        <location evidence="1 6">Cell membrane</location>
        <topology evidence="1 6">Multi-pass membrane protein</topology>
    </subcellularLocation>
</comment>
<evidence type="ECO:0000313" key="9">
    <source>
        <dbReference type="Proteomes" id="UP001596250"/>
    </source>
</evidence>
<dbReference type="EMBL" id="JBHSQV010000186">
    <property type="protein sequence ID" value="MFC5988954.1"/>
    <property type="molecule type" value="Genomic_DNA"/>
</dbReference>
<dbReference type="PANTHER" id="PTHR46795">
    <property type="entry name" value="ABC TRANSPORTER PERMEASE-RELATED-RELATED"/>
    <property type="match status" value="1"/>
</dbReference>
<comment type="caution">
    <text evidence="8">The sequence shown here is derived from an EMBL/GenBank/DDBJ whole genome shotgun (WGS) entry which is preliminary data.</text>
</comment>
<reference evidence="9" key="1">
    <citation type="journal article" date="2019" name="Int. J. Syst. Evol. Microbiol.">
        <title>The Global Catalogue of Microorganisms (GCM) 10K type strain sequencing project: providing services to taxonomists for standard genome sequencing and annotation.</title>
        <authorList>
            <consortium name="The Broad Institute Genomics Platform"/>
            <consortium name="The Broad Institute Genome Sequencing Center for Infectious Disease"/>
            <person name="Wu L."/>
            <person name="Ma J."/>
        </authorList>
    </citation>
    <scope>NUCLEOTIDE SEQUENCE [LARGE SCALE GENOMIC DNA]</scope>
    <source>
        <strain evidence="9">CCM 8749</strain>
    </source>
</reference>
<dbReference type="Pfam" id="PF02687">
    <property type="entry name" value="FtsX"/>
    <property type="match status" value="2"/>
</dbReference>
<accession>A0ABW1IV26</accession>
<feature type="transmembrane region" description="Helical" evidence="6">
    <location>
        <begin position="101"/>
        <end position="127"/>
    </location>
</feature>
<evidence type="ECO:0000256" key="1">
    <source>
        <dbReference type="ARBA" id="ARBA00004651"/>
    </source>
</evidence>
<dbReference type="InterPro" id="IPR027022">
    <property type="entry name" value="ABC_permease_BceB-typ"/>
</dbReference>
<feature type="domain" description="ABC3 transporter permease C-terminal" evidence="7">
    <location>
        <begin position="538"/>
        <end position="653"/>
    </location>
</feature>
<keyword evidence="5 6" id="KW-0472">Membrane</keyword>
<protein>
    <submittedName>
        <fullName evidence="8">ABC transporter permease</fullName>
    </submittedName>
</protein>
<evidence type="ECO:0000256" key="6">
    <source>
        <dbReference type="PIRNR" id="PIRNR018968"/>
    </source>
</evidence>